<feature type="transmembrane region" description="Helical" evidence="2">
    <location>
        <begin position="12"/>
        <end position="33"/>
    </location>
</feature>
<dbReference type="Proteomes" id="UP000067476">
    <property type="component" value="Chromosome"/>
</dbReference>
<reference evidence="3 4" key="1">
    <citation type="journal article" date="2015" name="Genome Announc.">
        <title>Complete Genome Sequence of Spiroplasma litorale TN-1T (DSM 21781), a Bacterium Isolated from a Green-Eyed Horsefly (Tabanus nigrovittatus).</title>
        <authorList>
            <person name="Lo W.S."/>
            <person name="Lai Y.C."/>
            <person name="Lien Y.W."/>
            <person name="Wang T.H."/>
            <person name="Kuo C.H."/>
        </authorList>
    </citation>
    <scope>NUCLEOTIDE SEQUENCE [LARGE SCALE GENOMIC DNA]</scope>
    <source>
        <strain evidence="3 4">TN-1</strain>
    </source>
</reference>
<proteinExistence type="predicted"/>
<dbReference type="STRING" id="216942.SLITO_v1c03960"/>
<name>A0A0K1W150_9MOLU</name>
<organism evidence="3 4">
    <name type="scientific">Spiroplasma litorale</name>
    <dbReference type="NCBI Taxonomy" id="216942"/>
    <lineage>
        <taxon>Bacteria</taxon>
        <taxon>Bacillati</taxon>
        <taxon>Mycoplasmatota</taxon>
        <taxon>Mollicutes</taxon>
        <taxon>Entomoplasmatales</taxon>
        <taxon>Spiroplasmataceae</taxon>
        <taxon>Spiroplasma</taxon>
    </lineage>
</organism>
<keyword evidence="2" id="KW-1133">Transmembrane helix</keyword>
<dbReference type="EMBL" id="CP012357">
    <property type="protein sequence ID" value="AKX34049.1"/>
    <property type="molecule type" value="Genomic_DNA"/>
</dbReference>
<protein>
    <recommendedName>
        <fullName evidence="5">Transmembrane protein</fullName>
    </recommendedName>
</protein>
<dbReference type="KEGG" id="sll:SLITO_v1c03960"/>
<feature type="transmembrane region" description="Helical" evidence="2">
    <location>
        <begin position="53"/>
        <end position="78"/>
    </location>
</feature>
<evidence type="ECO:0000256" key="2">
    <source>
        <dbReference type="SAM" id="Phobius"/>
    </source>
</evidence>
<keyword evidence="4" id="KW-1185">Reference proteome</keyword>
<feature type="transmembrane region" description="Helical" evidence="2">
    <location>
        <begin position="90"/>
        <end position="116"/>
    </location>
</feature>
<dbReference type="RefSeq" id="WP_075058143.1">
    <property type="nucleotide sequence ID" value="NZ_CP012357.1"/>
</dbReference>
<keyword evidence="2" id="KW-0812">Transmembrane</keyword>
<feature type="transmembrane region" description="Helical" evidence="2">
    <location>
        <begin position="122"/>
        <end position="143"/>
    </location>
</feature>
<accession>A0A0K1W150</accession>
<evidence type="ECO:0000313" key="3">
    <source>
        <dbReference type="EMBL" id="AKX34049.1"/>
    </source>
</evidence>
<dbReference type="OrthoDB" id="389802at2"/>
<dbReference type="PATRIC" id="fig|216942.3.peg.399"/>
<feature type="region of interest" description="Disordered" evidence="1">
    <location>
        <begin position="166"/>
        <end position="202"/>
    </location>
</feature>
<evidence type="ECO:0000256" key="1">
    <source>
        <dbReference type="SAM" id="MobiDB-lite"/>
    </source>
</evidence>
<dbReference type="AlphaFoldDB" id="A0A0K1W150"/>
<gene>
    <name evidence="3" type="ORF">SLITO_v1c03960</name>
</gene>
<sequence length="202" mass="23502">MNQNKINPRSLIINKFLFTFGYLFIYLISFILLLKVLKEQKDANSLFIENKTYLALTIFFLIASMIAFTSFFIIRFTVNKKTGYKYSKKELIYVSITIILLFLSYVMSIIVISSIYFIKSNILAFIISILVIQIIFGIISSILEGLTRIKEQHMINSAWDEVEPKTNLKNKSQTKPKEDKMMDLKKSGKYVNPFKDGEKEND</sequence>
<evidence type="ECO:0000313" key="4">
    <source>
        <dbReference type="Proteomes" id="UP000067476"/>
    </source>
</evidence>
<feature type="compositionally biased region" description="Basic and acidic residues" evidence="1">
    <location>
        <begin position="175"/>
        <end position="186"/>
    </location>
</feature>
<keyword evidence="2" id="KW-0472">Membrane</keyword>
<evidence type="ECO:0008006" key="5">
    <source>
        <dbReference type="Google" id="ProtNLM"/>
    </source>
</evidence>